<feature type="region of interest" description="Disordered" evidence="2">
    <location>
        <begin position="248"/>
        <end position="272"/>
    </location>
</feature>
<dbReference type="KEGG" id="pcw:110192284"/>
<name>A0A6P5IJK5_PHACI</name>
<keyword evidence="3" id="KW-1185">Reference proteome</keyword>
<feature type="coiled-coil region" evidence="1">
    <location>
        <begin position="1001"/>
        <end position="1064"/>
    </location>
</feature>
<evidence type="ECO:0000313" key="3">
    <source>
        <dbReference type="Proteomes" id="UP000515140"/>
    </source>
</evidence>
<dbReference type="AlphaFoldDB" id="A0A6P5IJK5"/>
<gene>
    <name evidence="4" type="primary">SPAG5</name>
</gene>
<feature type="region of interest" description="Disordered" evidence="2">
    <location>
        <begin position="29"/>
        <end position="64"/>
    </location>
</feature>
<feature type="compositionally biased region" description="Low complexity" evidence="2">
    <location>
        <begin position="256"/>
        <end position="267"/>
    </location>
</feature>
<evidence type="ECO:0000256" key="1">
    <source>
        <dbReference type="SAM" id="Coils"/>
    </source>
</evidence>
<sequence length="1224" mass="134774">MGSADGGEASALESFPALLLGCLVDLEEPRRSTPLPNPRRAMWRVRSLGSPATPQRGKSENRPPLQELLLQPNVIPSPGKVTLACCTTNSILCQPGPQQEDNNIPSPLELPKTVWTDFPSELSCVPLKELEASQGDTEEQCLGLAPQTSSTPKASEASVAPLNDDVVKTLTLIPSPSQDRPSQGLQSHIPLEMNLSAKAQANNIFLSLSPTLTDTVTMGVVPGLKGNPVDAIPASPERAISQSALSHLFTENPPNSCSEQQCPEESSVGTGTEAIPEASMPLAGDSLLPSCIQQLPTSSVSGVSPPASLSDPDIGSTSLTTTGGTLKPSHSPEDAQLAEGLSLPAQIPAETIPQVASVATVEGFSKTHSPSTGSWMSPLAWLDKGLNTSAMLESLHHSFPLPALMLDRGTSTTPVSSSSVGSWLKTPALLEKSTNTSQAGQASTKDNASETDSLLWCRPPDMSALSRCDLENHLLSSLIVLEALSRQLRDWQNGGATLHPDTQDSSTQTDICLSEVADEPQHLQNSRETHQDLVQATNVMQSWAVESRDLLCLLTQGLLNLQEDRTAAQQEHQRAEALVSRCWEVLTRARTKLQSLLEERDEAKGREEAAVRGKNAAETILEAFCAHFSQRISELQQDLESQRELCGLLRETQAQQASLHLEQKEMAQQATQLASTLQEDWVTVQLDYAMWAAMLNQAQKLMEPLITKSQKALHERDVAREQEEQVSLQLDQVSAQLKDSQAQIEQLELENRRLAADLQLQLQSLASTESHLEKLQDRYDRCAQDLASRDEALAELTLNREEQVAWWQEAAATLKSAQQKQRAALTEEVGELRETVEFLDQENQVAHAELTRLESQLKTAQSVLQARTAQCKELQDSVDSLEARLADATAETQELKKMPQSSAKLSMLSQNLHNLVLSLQTTLNKEAEPGSPSLSTAQTPAQHLQPNDDSFLGSVLRAMEGELEPDLSPLLRSDRSSFTQVESQISLWHADQGVSHTEKSLEELACLLNEAQTLCSRLQDSKEEAVGALQREICRLQVRLQAQEEQYQEALKIQEAEVEKFSQALCVRYKNEKELQEVIQQQDKKILEQIDKLGEFTSLREEVTQLTRLLQRSETEAKVLQEALACQQNPNSQPMDTAWIQEKVWLCQEVDKLRLLLLDMEKEKAALLAKSQSHRNILEENLRCSEKELEKLDDILEQVHEALSNIPEVVSGCQELQKVVQLLR</sequence>
<keyword evidence="1" id="KW-0175">Coiled coil</keyword>
<reference evidence="4" key="1">
    <citation type="submission" date="2025-08" db="UniProtKB">
        <authorList>
            <consortium name="RefSeq"/>
        </authorList>
    </citation>
    <scope>IDENTIFICATION</scope>
    <source>
        <tissue evidence="4">Spleen</tissue>
    </source>
</reference>
<dbReference type="GO" id="GO:0051988">
    <property type="term" value="P:regulation of attachment of spindle microtubules to kinetochore"/>
    <property type="evidence" value="ECO:0007669"/>
    <property type="project" value="InterPro"/>
</dbReference>
<feature type="coiled-coil region" evidence="1">
    <location>
        <begin position="1096"/>
        <end position="1123"/>
    </location>
</feature>
<dbReference type="GeneID" id="110192284"/>
<feature type="compositionally biased region" description="Polar residues" evidence="2">
    <location>
        <begin position="932"/>
        <end position="946"/>
    </location>
</feature>
<feature type="region of interest" description="Disordered" evidence="2">
    <location>
        <begin position="433"/>
        <end position="452"/>
    </location>
</feature>
<feature type="compositionally biased region" description="Low complexity" evidence="2">
    <location>
        <begin position="315"/>
        <end position="326"/>
    </location>
</feature>
<feature type="region of interest" description="Disordered" evidence="2">
    <location>
        <begin position="925"/>
        <end position="946"/>
    </location>
</feature>
<feature type="coiled-coil region" evidence="1">
    <location>
        <begin position="815"/>
        <end position="898"/>
    </location>
</feature>
<protein>
    <submittedName>
        <fullName evidence="4">Sperm-associated antigen 5 isoform X1</fullName>
    </submittedName>
</protein>
<evidence type="ECO:0000256" key="2">
    <source>
        <dbReference type="SAM" id="MobiDB-lite"/>
    </source>
</evidence>
<evidence type="ECO:0000313" key="4">
    <source>
        <dbReference type="RefSeq" id="XP_020819021.1"/>
    </source>
</evidence>
<accession>A0A6P5IJK5</accession>
<feature type="coiled-coil region" evidence="1">
    <location>
        <begin position="1150"/>
        <end position="1202"/>
    </location>
</feature>
<feature type="coiled-coil region" evidence="1">
    <location>
        <begin position="730"/>
        <end position="785"/>
    </location>
</feature>
<dbReference type="FunCoup" id="A0A6P5IJK5">
    <property type="interactions" value="1072"/>
</dbReference>
<dbReference type="InParanoid" id="A0A6P5IJK5"/>
<feature type="region of interest" description="Disordered" evidence="2">
    <location>
        <begin position="297"/>
        <end position="335"/>
    </location>
</feature>
<dbReference type="PANTHER" id="PTHR15347">
    <property type="entry name" value="SPERM-ASSOCIATED ANTIGEN 5"/>
    <property type="match status" value="1"/>
</dbReference>
<dbReference type="Proteomes" id="UP000515140">
    <property type="component" value="Unplaced"/>
</dbReference>
<dbReference type="RefSeq" id="XP_020819021.1">
    <property type="nucleotide sequence ID" value="XM_020963362.1"/>
</dbReference>
<dbReference type="InterPro" id="IPR028728">
    <property type="entry name" value="Astrin"/>
</dbReference>
<dbReference type="CTD" id="10615"/>
<proteinExistence type="predicted"/>
<organism evidence="3 4">
    <name type="scientific">Phascolarctos cinereus</name>
    <name type="common">Koala</name>
    <dbReference type="NCBI Taxonomy" id="38626"/>
    <lineage>
        <taxon>Eukaryota</taxon>
        <taxon>Metazoa</taxon>
        <taxon>Chordata</taxon>
        <taxon>Craniata</taxon>
        <taxon>Vertebrata</taxon>
        <taxon>Euteleostomi</taxon>
        <taxon>Mammalia</taxon>
        <taxon>Metatheria</taxon>
        <taxon>Diprotodontia</taxon>
        <taxon>Phascolarctidae</taxon>
        <taxon>Phascolarctos</taxon>
    </lineage>
</organism>
<dbReference type="GO" id="GO:0051301">
    <property type="term" value="P:cell division"/>
    <property type="evidence" value="ECO:0007669"/>
    <property type="project" value="InterPro"/>
</dbReference>
<dbReference type="PANTHER" id="PTHR15347:SF1">
    <property type="entry name" value="SPERM-ASSOCIATED ANTIGEN 5"/>
    <property type="match status" value="1"/>
</dbReference>
<feature type="coiled-coil region" evidence="1">
    <location>
        <begin position="558"/>
        <end position="652"/>
    </location>
</feature>